<sequence>MKRNKDSEKKGTKAVKKKHSERWRERESRKKKREQTCRRHVVWRSLGLHASAGDNLRGKKYRSAASTHQNNAMSHRQTWLYIIALYRYVSTRRIDAPASGSRVTADRDLTRLADAGYTRRSKKTFLNFLLFLS</sequence>
<feature type="region of interest" description="Disordered" evidence="1">
    <location>
        <begin position="1"/>
        <end position="36"/>
    </location>
</feature>
<dbReference type="AlphaFoldDB" id="A0A4C1ZD28"/>
<keyword evidence="3" id="KW-1185">Reference proteome</keyword>
<evidence type="ECO:0000256" key="1">
    <source>
        <dbReference type="SAM" id="MobiDB-lite"/>
    </source>
</evidence>
<protein>
    <submittedName>
        <fullName evidence="2">Uncharacterized protein</fullName>
    </submittedName>
</protein>
<name>A0A4C1ZD28_EUMVA</name>
<gene>
    <name evidence="2" type="ORF">EVAR_64951_1</name>
</gene>
<proteinExistence type="predicted"/>
<evidence type="ECO:0000313" key="3">
    <source>
        <dbReference type="Proteomes" id="UP000299102"/>
    </source>
</evidence>
<dbReference type="Proteomes" id="UP000299102">
    <property type="component" value="Unassembled WGS sequence"/>
</dbReference>
<reference evidence="2 3" key="1">
    <citation type="journal article" date="2019" name="Commun. Biol.">
        <title>The bagworm genome reveals a unique fibroin gene that provides high tensile strength.</title>
        <authorList>
            <person name="Kono N."/>
            <person name="Nakamura H."/>
            <person name="Ohtoshi R."/>
            <person name="Tomita M."/>
            <person name="Numata K."/>
            <person name="Arakawa K."/>
        </authorList>
    </citation>
    <scope>NUCLEOTIDE SEQUENCE [LARGE SCALE GENOMIC DNA]</scope>
</reference>
<dbReference type="EMBL" id="BGZK01001726">
    <property type="protein sequence ID" value="GBP85282.1"/>
    <property type="molecule type" value="Genomic_DNA"/>
</dbReference>
<accession>A0A4C1ZD28</accession>
<feature type="compositionally biased region" description="Basic residues" evidence="1">
    <location>
        <begin position="12"/>
        <end position="21"/>
    </location>
</feature>
<comment type="caution">
    <text evidence="2">The sequence shown here is derived from an EMBL/GenBank/DDBJ whole genome shotgun (WGS) entry which is preliminary data.</text>
</comment>
<feature type="compositionally biased region" description="Basic and acidic residues" evidence="1">
    <location>
        <begin position="1"/>
        <end position="11"/>
    </location>
</feature>
<organism evidence="2 3">
    <name type="scientific">Eumeta variegata</name>
    <name type="common">Bagworm moth</name>
    <name type="synonym">Eumeta japonica</name>
    <dbReference type="NCBI Taxonomy" id="151549"/>
    <lineage>
        <taxon>Eukaryota</taxon>
        <taxon>Metazoa</taxon>
        <taxon>Ecdysozoa</taxon>
        <taxon>Arthropoda</taxon>
        <taxon>Hexapoda</taxon>
        <taxon>Insecta</taxon>
        <taxon>Pterygota</taxon>
        <taxon>Neoptera</taxon>
        <taxon>Endopterygota</taxon>
        <taxon>Lepidoptera</taxon>
        <taxon>Glossata</taxon>
        <taxon>Ditrysia</taxon>
        <taxon>Tineoidea</taxon>
        <taxon>Psychidae</taxon>
        <taxon>Oiketicinae</taxon>
        <taxon>Eumeta</taxon>
    </lineage>
</organism>
<evidence type="ECO:0000313" key="2">
    <source>
        <dbReference type="EMBL" id="GBP85282.1"/>
    </source>
</evidence>